<proteinExistence type="predicted"/>
<accession>A0ABQ0QQB6</accession>
<evidence type="ECO:0000313" key="4">
    <source>
        <dbReference type="Proteomes" id="UP001062632"/>
    </source>
</evidence>
<gene>
    <name evidence="3" type="ORF">AA106555_1207</name>
</gene>
<dbReference type="EMBL" id="BAQC01000030">
    <property type="protein sequence ID" value="GBR53205.1"/>
    <property type="molecule type" value="Genomic_DNA"/>
</dbReference>
<evidence type="ECO:0000256" key="2">
    <source>
        <dbReference type="SAM" id="SignalP"/>
    </source>
</evidence>
<name>A0ABQ0QQB6_9PROT</name>
<feature type="region of interest" description="Disordered" evidence="1">
    <location>
        <begin position="145"/>
        <end position="178"/>
    </location>
</feature>
<evidence type="ECO:0000313" key="3">
    <source>
        <dbReference type="EMBL" id="GBR53205.1"/>
    </source>
</evidence>
<feature type="signal peptide" evidence="2">
    <location>
        <begin position="1"/>
        <end position="37"/>
    </location>
</feature>
<organism evidence="3 4">
    <name type="scientific">Neokomagataea thailandica NBRC 106555</name>
    <dbReference type="NCBI Taxonomy" id="1223520"/>
    <lineage>
        <taxon>Bacteria</taxon>
        <taxon>Pseudomonadati</taxon>
        <taxon>Pseudomonadota</taxon>
        <taxon>Alphaproteobacteria</taxon>
        <taxon>Acetobacterales</taxon>
        <taxon>Acetobacteraceae</taxon>
        <taxon>Neokomagataea</taxon>
    </lineage>
</organism>
<dbReference type="RefSeq" id="WP_267298771.1">
    <property type="nucleotide sequence ID" value="NZ_BAQC01000030.1"/>
</dbReference>
<protein>
    <submittedName>
        <fullName evidence="3">Uncharacterized protein</fullName>
    </submittedName>
</protein>
<feature type="chain" id="PRO_5046027654" evidence="2">
    <location>
        <begin position="38"/>
        <end position="178"/>
    </location>
</feature>
<keyword evidence="4" id="KW-1185">Reference proteome</keyword>
<keyword evidence="2" id="KW-0732">Signal</keyword>
<reference evidence="3 4" key="1">
    <citation type="submission" date="2013-04" db="EMBL/GenBank/DDBJ databases">
        <title>The genome sequencing project of 58 acetic acid bacteria.</title>
        <authorList>
            <person name="Okamoto-Kainuma A."/>
            <person name="Ishikawa M."/>
            <person name="Umino S."/>
            <person name="Koizumi Y."/>
            <person name="Shiwa Y."/>
            <person name="Yoshikawa H."/>
            <person name="Matsutani M."/>
            <person name="Matsushita K."/>
        </authorList>
    </citation>
    <scope>NUCLEOTIDE SEQUENCE [LARGE SCALE GENOMIC DNA]</scope>
    <source>
        <strain evidence="3 4">NBRC 106555</strain>
    </source>
</reference>
<feature type="compositionally biased region" description="Polar residues" evidence="1">
    <location>
        <begin position="147"/>
        <end position="165"/>
    </location>
</feature>
<comment type="caution">
    <text evidence="3">The sequence shown here is derived from an EMBL/GenBank/DDBJ whole genome shotgun (WGS) entry which is preliminary data.</text>
</comment>
<evidence type="ECO:0000256" key="1">
    <source>
        <dbReference type="SAM" id="MobiDB-lite"/>
    </source>
</evidence>
<dbReference type="Proteomes" id="UP001062632">
    <property type="component" value="Unassembled WGS sequence"/>
</dbReference>
<sequence length="178" mass="18522">MTIAFYRNAAPAFLAKLAATALLLSSSASIIPQAAFAAHHHATKPKALPILPPSTGHMLNNTPSKPLTPVEQVALPDGGAPPPPHGYTAVEDTEATLSNFSAQVRTHAPLGLPGSDAQQRTNGSNNLPSHFSVFGMPVKFNAPVISPYQSDRTPSSYAGQPTKGSTDLLINGDASNIH</sequence>